<keyword evidence="3" id="KW-1185">Reference proteome</keyword>
<accession>A0ABS3LZR3</accession>
<name>A0ABS3LZR3_9PROT</name>
<gene>
    <name evidence="2" type="ORF">J2D73_16595</name>
</gene>
<reference evidence="2 3" key="1">
    <citation type="submission" date="2021-03" db="EMBL/GenBank/DDBJ databases">
        <title>The complete genome sequence of Acetobacter sacchari TBRC 11175.</title>
        <authorList>
            <person name="Charoenyingcharoen P."/>
            <person name="Yukphan P."/>
        </authorList>
    </citation>
    <scope>NUCLEOTIDE SEQUENCE [LARGE SCALE GENOMIC DNA]</scope>
    <source>
        <strain evidence="2 3">TBRC 11175</strain>
    </source>
</reference>
<sequence length="430" mass="47040">MNAQTSPDDEARRALIRQKRMATGMLGGMAALTLAGYILPARGWLSESLWIDTLRAGGRAGIVGGLADWFAVTALFRQPLGLPIPHTAIIPAQKERLGRALGRFVTTQVLTEAEVDRVLLNADLPGIVARLLADPTTAESLTRGAIGMVPNALERLEDGRAGAALGRSLPVLLGGGNLAPVIARALRALVESEHHQEVLSFLVGQLKSMLQSKEAALRVTIEDRVREQGGRLLSWAIGGSIATKVLVAAAEELDRINPRDSALREGFTAWVRAEIDRIENDPERADELSRSLRDVFHHDSMVTWGGDLWARLRRMIIEDTERDNGWIATIVRETLARLAVQAEHDPLMRRRIEDSVRKTVWRALPTLRDRLGDFIATVVGNWDAAAIADRLELRVGQDLQYIRMNGTLVGFGVGAVLSLGLRMVFGVVGQ</sequence>
<keyword evidence="1" id="KW-0472">Membrane</keyword>
<feature type="transmembrane region" description="Helical" evidence="1">
    <location>
        <begin position="21"/>
        <end position="39"/>
    </location>
</feature>
<evidence type="ECO:0000313" key="3">
    <source>
        <dbReference type="Proteomes" id="UP000664771"/>
    </source>
</evidence>
<keyword evidence="1" id="KW-0812">Transmembrane</keyword>
<proteinExistence type="predicted"/>
<dbReference type="PANTHER" id="PTHR38442">
    <property type="entry name" value="INNER MEMBRANE PROTEIN-RELATED"/>
    <property type="match status" value="1"/>
</dbReference>
<dbReference type="InterPro" id="IPR007383">
    <property type="entry name" value="DUF445"/>
</dbReference>
<dbReference type="PANTHER" id="PTHR38442:SF1">
    <property type="entry name" value="INNER MEMBRANE PROTEIN"/>
    <property type="match status" value="1"/>
</dbReference>
<dbReference type="RefSeq" id="WP_207883103.1">
    <property type="nucleotide sequence ID" value="NZ_JAFVMF010000022.1"/>
</dbReference>
<comment type="caution">
    <text evidence="2">The sequence shown here is derived from an EMBL/GenBank/DDBJ whole genome shotgun (WGS) entry which is preliminary data.</text>
</comment>
<organism evidence="2 3">
    <name type="scientific">Acetobacter sacchari</name>
    <dbReference type="NCBI Taxonomy" id="2661687"/>
    <lineage>
        <taxon>Bacteria</taxon>
        <taxon>Pseudomonadati</taxon>
        <taxon>Pseudomonadota</taxon>
        <taxon>Alphaproteobacteria</taxon>
        <taxon>Acetobacterales</taxon>
        <taxon>Acetobacteraceae</taxon>
        <taxon>Acetobacter</taxon>
    </lineage>
</organism>
<protein>
    <submittedName>
        <fullName evidence="2">DUF445 domain-containing protein</fullName>
    </submittedName>
</protein>
<evidence type="ECO:0000313" key="2">
    <source>
        <dbReference type="EMBL" id="MBO1361405.1"/>
    </source>
</evidence>
<keyword evidence="1" id="KW-1133">Transmembrane helix</keyword>
<evidence type="ECO:0000256" key="1">
    <source>
        <dbReference type="SAM" id="Phobius"/>
    </source>
</evidence>
<dbReference type="Pfam" id="PF04286">
    <property type="entry name" value="DUF445"/>
    <property type="match status" value="1"/>
</dbReference>
<dbReference type="Proteomes" id="UP000664771">
    <property type="component" value="Unassembled WGS sequence"/>
</dbReference>
<dbReference type="EMBL" id="JAFVMF010000022">
    <property type="protein sequence ID" value="MBO1361405.1"/>
    <property type="molecule type" value="Genomic_DNA"/>
</dbReference>
<feature type="transmembrane region" description="Helical" evidence="1">
    <location>
        <begin position="408"/>
        <end position="428"/>
    </location>
</feature>